<comment type="caution">
    <text evidence="2">The sequence shown here is derived from an EMBL/GenBank/DDBJ whole genome shotgun (WGS) entry which is preliminary data.</text>
</comment>
<protein>
    <submittedName>
        <fullName evidence="2">Uncharacterized protein</fullName>
    </submittedName>
</protein>
<evidence type="ECO:0000256" key="1">
    <source>
        <dbReference type="SAM" id="MobiDB-lite"/>
    </source>
</evidence>
<gene>
    <name evidence="2" type="ORF">XENORESO_007003</name>
</gene>
<proteinExistence type="predicted"/>
<reference evidence="2 3" key="1">
    <citation type="submission" date="2021-06" db="EMBL/GenBank/DDBJ databases">
        <authorList>
            <person name="Palmer J.M."/>
        </authorList>
    </citation>
    <scope>NUCLEOTIDE SEQUENCE [LARGE SCALE GENOMIC DNA]</scope>
    <source>
        <strain evidence="2 3">XR_2019</strain>
        <tissue evidence="2">Muscle</tissue>
    </source>
</reference>
<dbReference type="EMBL" id="JAHRIM010092400">
    <property type="protein sequence ID" value="MEQ2277751.1"/>
    <property type="molecule type" value="Genomic_DNA"/>
</dbReference>
<feature type="non-terminal residue" evidence="2">
    <location>
        <position position="1"/>
    </location>
</feature>
<accession>A0ABV0X788</accession>
<name>A0ABV0X788_9TELE</name>
<evidence type="ECO:0000313" key="2">
    <source>
        <dbReference type="EMBL" id="MEQ2277751.1"/>
    </source>
</evidence>
<sequence>DREGELALIDRLLANPQLSSAEFQEWKRAYQDLFTQEQNSAAEPEPDPDPADPGPPPLTPSLSHTHSYIETHV</sequence>
<keyword evidence="3" id="KW-1185">Reference proteome</keyword>
<feature type="region of interest" description="Disordered" evidence="1">
    <location>
        <begin position="34"/>
        <end position="73"/>
    </location>
</feature>
<organism evidence="2 3">
    <name type="scientific">Xenotaenia resolanae</name>
    <dbReference type="NCBI Taxonomy" id="208358"/>
    <lineage>
        <taxon>Eukaryota</taxon>
        <taxon>Metazoa</taxon>
        <taxon>Chordata</taxon>
        <taxon>Craniata</taxon>
        <taxon>Vertebrata</taxon>
        <taxon>Euteleostomi</taxon>
        <taxon>Actinopterygii</taxon>
        <taxon>Neopterygii</taxon>
        <taxon>Teleostei</taxon>
        <taxon>Neoteleostei</taxon>
        <taxon>Acanthomorphata</taxon>
        <taxon>Ovalentaria</taxon>
        <taxon>Atherinomorphae</taxon>
        <taxon>Cyprinodontiformes</taxon>
        <taxon>Goodeidae</taxon>
        <taxon>Xenotaenia</taxon>
    </lineage>
</organism>
<dbReference type="Proteomes" id="UP001444071">
    <property type="component" value="Unassembled WGS sequence"/>
</dbReference>
<evidence type="ECO:0000313" key="3">
    <source>
        <dbReference type="Proteomes" id="UP001444071"/>
    </source>
</evidence>